<dbReference type="SUPFAM" id="SSF53335">
    <property type="entry name" value="S-adenosyl-L-methionine-dependent methyltransferases"/>
    <property type="match status" value="1"/>
</dbReference>
<dbReference type="PANTHER" id="PTHR43712">
    <property type="entry name" value="PUTATIVE (AFU_ORTHOLOGUE AFUA_4G14580)-RELATED"/>
    <property type="match status" value="1"/>
</dbReference>
<dbReference type="PIRSF" id="PIRSF005739">
    <property type="entry name" value="O-mtase"/>
    <property type="match status" value="1"/>
</dbReference>
<evidence type="ECO:0000256" key="3">
    <source>
        <dbReference type="ARBA" id="ARBA00022691"/>
    </source>
</evidence>
<dbReference type="InterPro" id="IPR016461">
    <property type="entry name" value="COMT-like"/>
</dbReference>
<dbReference type="InterPro" id="IPR001077">
    <property type="entry name" value="COMT_C"/>
</dbReference>
<evidence type="ECO:0000313" key="7">
    <source>
        <dbReference type="Proteomes" id="UP000229378"/>
    </source>
</evidence>
<evidence type="ECO:0000259" key="5">
    <source>
        <dbReference type="Pfam" id="PF00891"/>
    </source>
</evidence>
<keyword evidence="2 6" id="KW-0808">Transferase</keyword>
<dbReference type="InterPro" id="IPR036388">
    <property type="entry name" value="WH-like_DNA-bd_sf"/>
</dbReference>
<protein>
    <submittedName>
        <fullName evidence="6">SAM-dependent methyltransferase</fullName>
    </submittedName>
</protein>
<dbReference type="GO" id="GO:0008171">
    <property type="term" value="F:O-methyltransferase activity"/>
    <property type="evidence" value="ECO:0007669"/>
    <property type="project" value="InterPro"/>
</dbReference>
<proteinExistence type="predicted"/>
<dbReference type="InterPro" id="IPR029063">
    <property type="entry name" value="SAM-dependent_MTases_sf"/>
</dbReference>
<evidence type="ECO:0000256" key="4">
    <source>
        <dbReference type="PIRSR" id="PIRSR005739-1"/>
    </source>
</evidence>
<organism evidence="6 7">
    <name type="scientific">Yersinia bercovieri</name>
    <dbReference type="NCBI Taxonomy" id="634"/>
    <lineage>
        <taxon>Bacteria</taxon>
        <taxon>Pseudomonadati</taxon>
        <taxon>Pseudomonadota</taxon>
        <taxon>Gammaproteobacteria</taxon>
        <taxon>Enterobacterales</taxon>
        <taxon>Yersiniaceae</taxon>
        <taxon>Yersinia</taxon>
    </lineage>
</organism>
<dbReference type="SUPFAM" id="SSF46785">
    <property type="entry name" value="Winged helix' DNA-binding domain"/>
    <property type="match status" value="1"/>
</dbReference>
<feature type="active site" description="Proton acceptor" evidence="4">
    <location>
        <position position="263"/>
    </location>
</feature>
<sequence length="354" mass="39877">MKVNLYDDYYCGGYMIRVIKQAQCDDRKLFNIATSLYLYPTAILAHHFGIFEYIAKDNKSPSEICAFIGIELRSVEVVMAVVLALELVEFEDGRYRLTKVTEEFLLKESPNYCGYYWDLIYSTGDNFSLANLENVMRKSEIQEEGKENLFEESIYSTEKAEAFTKAMHGISIGAASVWPNKLNLANYHCMLDIGGGSGIHSVGAVTRWPHLRATIYDLAPVGRITAGFIKSYGLEESISIHIGDMWSGSYPDADLHFYSNVLHDWPEQKNVFLTQKSYDALPHGGRIIIHEILFNGDIPGPLAVAGFNVTMLSWSQGKQYSFSEIKQLLHRAGFRDIEIIPASGYFSLITGIKP</sequence>
<dbReference type="EMBL" id="PEHN01000010">
    <property type="protein sequence ID" value="PHZ27322.1"/>
    <property type="molecule type" value="Genomic_DNA"/>
</dbReference>
<accession>A0A2G4U245</accession>
<evidence type="ECO:0000256" key="2">
    <source>
        <dbReference type="ARBA" id="ARBA00022679"/>
    </source>
</evidence>
<keyword evidence="3" id="KW-0949">S-adenosyl-L-methionine</keyword>
<reference evidence="6 7" key="1">
    <citation type="submission" date="2017-10" db="EMBL/GenBank/DDBJ databases">
        <authorList>
            <person name="Banno H."/>
            <person name="Chua N.-H."/>
        </authorList>
    </citation>
    <scope>NUCLEOTIDE SEQUENCE [LARGE SCALE GENOMIC DNA]</scope>
    <source>
        <strain evidence="6 7">SCPM-O-B-7607</strain>
    </source>
</reference>
<dbReference type="PANTHER" id="PTHR43712:SF2">
    <property type="entry name" value="O-METHYLTRANSFERASE CICE"/>
    <property type="match status" value="1"/>
</dbReference>
<dbReference type="PROSITE" id="PS51683">
    <property type="entry name" value="SAM_OMT_II"/>
    <property type="match status" value="1"/>
</dbReference>
<name>A0A2G4U245_YERBE</name>
<gene>
    <name evidence="6" type="ORF">CS533_11710</name>
</gene>
<dbReference type="AlphaFoldDB" id="A0A2G4U245"/>
<dbReference type="Proteomes" id="UP000229378">
    <property type="component" value="Unassembled WGS sequence"/>
</dbReference>
<comment type="caution">
    <text evidence="6">The sequence shown here is derived from an EMBL/GenBank/DDBJ whole genome shotgun (WGS) entry which is preliminary data.</text>
</comment>
<dbReference type="GO" id="GO:0032259">
    <property type="term" value="P:methylation"/>
    <property type="evidence" value="ECO:0007669"/>
    <property type="project" value="UniProtKB-KW"/>
</dbReference>
<dbReference type="Pfam" id="PF00891">
    <property type="entry name" value="Methyltransf_2"/>
    <property type="match status" value="1"/>
</dbReference>
<evidence type="ECO:0000256" key="1">
    <source>
        <dbReference type="ARBA" id="ARBA00022603"/>
    </source>
</evidence>
<dbReference type="Gene3D" id="3.40.50.150">
    <property type="entry name" value="Vaccinia Virus protein VP39"/>
    <property type="match status" value="1"/>
</dbReference>
<dbReference type="InterPro" id="IPR036390">
    <property type="entry name" value="WH_DNA-bd_sf"/>
</dbReference>
<keyword evidence="1 6" id="KW-0489">Methyltransferase</keyword>
<dbReference type="Gene3D" id="1.10.10.10">
    <property type="entry name" value="Winged helix-like DNA-binding domain superfamily/Winged helix DNA-binding domain"/>
    <property type="match status" value="1"/>
</dbReference>
<evidence type="ECO:0000313" key="6">
    <source>
        <dbReference type="EMBL" id="PHZ27322.1"/>
    </source>
</evidence>
<feature type="domain" description="O-methyltransferase C-terminal" evidence="5">
    <location>
        <begin position="149"/>
        <end position="335"/>
    </location>
</feature>
<dbReference type="CDD" id="cd02440">
    <property type="entry name" value="AdoMet_MTases"/>
    <property type="match status" value="1"/>
</dbReference>